<evidence type="ECO:0000313" key="2">
    <source>
        <dbReference type="Proteomes" id="UP000184339"/>
    </source>
</evidence>
<keyword evidence="2" id="KW-1185">Reference proteome</keyword>
<accession>A0A1M7RF59</accession>
<name>A0A1M7RF59_9BURK</name>
<reference evidence="2" key="1">
    <citation type="submission" date="2016-11" db="EMBL/GenBank/DDBJ databases">
        <authorList>
            <person name="Varghese N."/>
            <person name="Submissions S."/>
        </authorList>
    </citation>
    <scope>NUCLEOTIDE SEQUENCE [LARGE SCALE GENOMIC DNA]</scope>
    <source>
        <strain evidence="2">Sac-22</strain>
    </source>
</reference>
<gene>
    <name evidence="1" type="ORF">SAMN05192549_1313</name>
</gene>
<dbReference type="EMBL" id="FRCX01000031">
    <property type="protein sequence ID" value="SHN44933.1"/>
    <property type="molecule type" value="Genomic_DNA"/>
</dbReference>
<organism evidence="1 2">
    <name type="scientific">Duganella sacchari</name>
    <dbReference type="NCBI Taxonomy" id="551987"/>
    <lineage>
        <taxon>Bacteria</taxon>
        <taxon>Pseudomonadati</taxon>
        <taxon>Pseudomonadota</taxon>
        <taxon>Betaproteobacteria</taxon>
        <taxon>Burkholderiales</taxon>
        <taxon>Oxalobacteraceae</taxon>
        <taxon>Telluria group</taxon>
        <taxon>Duganella</taxon>
    </lineage>
</organism>
<dbReference type="AlphaFoldDB" id="A0A1M7RF59"/>
<dbReference type="Proteomes" id="UP000184339">
    <property type="component" value="Unassembled WGS sequence"/>
</dbReference>
<proteinExistence type="predicted"/>
<sequence>MQRHFAKRVKRNSYFLVKLRWQALYVEALANIMVSSWHVYLSQLCDAYVCCWPLAESSHELRTNQLGVTFCPSLSCFYFGLQLI</sequence>
<evidence type="ECO:0000313" key="1">
    <source>
        <dbReference type="EMBL" id="SHN44933.1"/>
    </source>
</evidence>
<protein>
    <submittedName>
        <fullName evidence="1">Uncharacterized protein</fullName>
    </submittedName>
</protein>